<dbReference type="Proteomes" id="UP000548582">
    <property type="component" value="Unassembled WGS sequence"/>
</dbReference>
<keyword evidence="2" id="KW-1185">Reference proteome</keyword>
<gene>
    <name evidence="1" type="ORF">GWK16_04870</name>
</gene>
<dbReference type="InterPro" id="IPR021710">
    <property type="entry name" value="DUF3293"/>
</dbReference>
<organism evidence="1 2">
    <name type="scientific">Neoroseomonas marina</name>
    <dbReference type="NCBI Taxonomy" id="1232220"/>
    <lineage>
        <taxon>Bacteria</taxon>
        <taxon>Pseudomonadati</taxon>
        <taxon>Pseudomonadota</taxon>
        <taxon>Alphaproteobacteria</taxon>
        <taxon>Acetobacterales</taxon>
        <taxon>Acetobacteraceae</taxon>
        <taxon>Neoroseomonas</taxon>
    </lineage>
</organism>
<comment type="caution">
    <text evidence="1">The sequence shown here is derived from an EMBL/GenBank/DDBJ whole genome shotgun (WGS) entry which is preliminary data.</text>
</comment>
<dbReference type="RefSeq" id="WP_170052772.1">
    <property type="nucleotide sequence ID" value="NZ_JABBKX010000001.1"/>
</dbReference>
<dbReference type="EMBL" id="JABBKX010000001">
    <property type="protein sequence ID" value="NMJ40560.1"/>
    <property type="molecule type" value="Genomic_DNA"/>
</dbReference>
<name>A0A848EAQ3_9PROT</name>
<evidence type="ECO:0000313" key="2">
    <source>
        <dbReference type="Proteomes" id="UP000548582"/>
    </source>
</evidence>
<reference evidence="1 2" key="1">
    <citation type="submission" date="2020-03" db="EMBL/GenBank/DDBJ databases">
        <authorList>
            <person name="Sun Q."/>
        </authorList>
    </citation>
    <scope>NUCLEOTIDE SEQUENCE [LARGE SCALE GENOMIC DNA]</scope>
    <source>
        <strain evidence="1 2">JC162</strain>
    </source>
</reference>
<dbReference type="Pfam" id="PF11697">
    <property type="entry name" value="DUF3293"/>
    <property type="match status" value="1"/>
</dbReference>
<accession>A0A848EAQ3</accession>
<proteinExistence type="predicted"/>
<sequence length="150" mass="16933">MNADRALPNVRVLTAAPLPVGPRLARGWRITAYEAAGAVARLGRGSRAVDALLAAPRVRQGAFVGAWNPLSRMMPRRWNDRMLDRLRVLARRAGLRFLDGRGRATRPAWAEEHLLIFGDLRPVIVLARRFRQHAVLRVRLRAPSRLLVLR</sequence>
<dbReference type="AlphaFoldDB" id="A0A848EAQ3"/>
<protein>
    <submittedName>
        <fullName evidence="1">DUF3293 domain-containing protein</fullName>
    </submittedName>
</protein>
<evidence type="ECO:0000313" key="1">
    <source>
        <dbReference type="EMBL" id="NMJ40560.1"/>
    </source>
</evidence>